<feature type="compositionally biased region" description="Basic and acidic residues" evidence="13">
    <location>
        <begin position="234"/>
        <end position="249"/>
    </location>
</feature>
<feature type="domain" description="TonB-dependent receptor plug" evidence="16">
    <location>
        <begin position="66"/>
        <end position="176"/>
    </location>
</feature>
<feature type="chain" id="PRO_5006594948" evidence="14">
    <location>
        <begin position="39"/>
        <end position="771"/>
    </location>
</feature>
<dbReference type="InterPro" id="IPR012910">
    <property type="entry name" value="Plug_dom"/>
</dbReference>
<accession>A0A0S2DD16</accession>
<dbReference type="PANTHER" id="PTHR30069">
    <property type="entry name" value="TONB-DEPENDENT OUTER MEMBRANE RECEPTOR"/>
    <property type="match status" value="1"/>
</dbReference>
<keyword evidence="7 12" id="KW-0798">TonB box</keyword>
<evidence type="ECO:0000256" key="7">
    <source>
        <dbReference type="ARBA" id="ARBA00023077"/>
    </source>
</evidence>
<dbReference type="InterPro" id="IPR037066">
    <property type="entry name" value="Plug_dom_sf"/>
</dbReference>
<evidence type="ECO:0000256" key="3">
    <source>
        <dbReference type="ARBA" id="ARBA00022448"/>
    </source>
</evidence>
<evidence type="ECO:0000259" key="15">
    <source>
        <dbReference type="Pfam" id="PF00593"/>
    </source>
</evidence>
<evidence type="ECO:0000256" key="1">
    <source>
        <dbReference type="ARBA" id="ARBA00004571"/>
    </source>
</evidence>
<keyword evidence="6 14" id="KW-0732">Signal</keyword>
<dbReference type="NCBIfam" id="TIGR01786">
    <property type="entry name" value="TonB-hemlactrns"/>
    <property type="match status" value="1"/>
</dbReference>
<keyword evidence="10 11" id="KW-0998">Cell outer membrane</keyword>
<dbReference type="CDD" id="cd01347">
    <property type="entry name" value="ligand_gated_channel"/>
    <property type="match status" value="1"/>
</dbReference>
<dbReference type="AlphaFoldDB" id="A0A0S2DD16"/>
<organism evidence="17 18">
    <name type="scientific">Lysobacter enzymogenes</name>
    <dbReference type="NCBI Taxonomy" id="69"/>
    <lineage>
        <taxon>Bacteria</taxon>
        <taxon>Pseudomonadati</taxon>
        <taxon>Pseudomonadota</taxon>
        <taxon>Gammaproteobacteria</taxon>
        <taxon>Lysobacterales</taxon>
        <taxon>Lysobacteraceae</taxon>
        <taxon>Lysobacter</taxon>
    </lineage>
</organism>
<name>A0A0S2DD16_LYSEN</name>
<comment type="subcellular location">
    <subcellularLocation>
        <location evidence="1 11">Cell outer membrane</location>
        <topology evidence="1 11">Multi-pass membrane protein</topology>
    </subcellularLocation>
</comment>
<dbReference type="InterPro" id="IPR010949">
    <property type="entry name" value="TonB_Hb/transfer/lactofer_rcpt"/>
</dbReference>
<dbReference type="GO" id="GO:0009279">
    <property type="term" value="C:cell outer membrane"/>
    <property type="evidence" value="ECO:0007669"/>
    <property type="project" value="UniProtKB-SubCell"/>
</dbReference>
<dbReference type="InterPro" id="IPR011276">
    <property type="entry name" value="TonB_haem/Hb_rcpt"/>
</dbReference>
<dbReference type="PATRIC" id="fig|69.6.peg.1051"/>
<evidence type="ECO:0000259" key="16">
    <source>
        <dbReference type="Pfam" id="PF07715"/>
    </source>
</evidence>
<dbReference type="InterPro" id="IPR036942">
    <property type="entry name" value="Beta-barrel_TonB_sf"/>
</dbReference>
<evidence type="ECO:0000256" key="4">
    <source>
        <dbReference type="ARBA" id="ARBA00022452"/>
    </source>
</evidence>
<dbReference type="GO" id="GO:0015344">
    <property type="term" value="F:siderophore uptake transmembrane transporter activity"/>
    <property type="evidence" value="ECO:0007669"/>
    <property type="project" value="TreeGrafter"/>
</dbReference>
<dbReference type="GO" id="GO:0044718">
    <property type="term" value="P:siderophore transmembrane transport"/>
    <property type="evidence" value="ECO:0007669"/>
    <property type="project" value="TreeGrafter"/>
</dbReference>
<keyword evidence="4 11" id="KW-1134">Transmembrane beta strand</keyword>
<proteinExistence type="inferred from homology"/>
<gene>
    <name evidence="17" type="ORF">GLE_1062</name>
</gene>
<keyword evidence="3 11" id="KW-0813">Transport</keyword>
<feature type="domain" description="TonB-dependent receptor-like beta-barrel" evidence="15">
    <location>
        <begin position="291"/>
        <end position="731"/>
    </location>
</feature>
<sequence length="771" mass="83771">MSRVHTPAASARPVSVSVLPARSALALALLLALPAAHAADAPDAAGGEVNELNRVVVSATRTERAVQDVPATVSAIDRERMDNELTRNIRDLFRYEPGIDVGGNRERFGLGDIRIRGLGGNRVRVLVDGVSVSDGFSIGSFSNAGRNFVDLDTVKEVEIVRGPSSALHGSDALGGVVSFVTKDPADYLKDGATSYFGLKLGAESQNEGLYGSATAAFGGDRWSGLVVVNHHQGKETENQGDNDAHDGSRTRANPQRFEGRSLLTKLVYAPSDNQRFRLTVEGSEDRTTTDVFSALGLSALTPGLPPTAPRTRVASMAGNDHQTRARVAFAHEIDSLDSVLADSLRWQVYRQDSETTQRTREQRASVVAGRDTSPSLRLREFNFDQRVYGAEATAHKDFATGSVEHTLTYGFEYEQTEFRQKRDGRSVNLTNGVVSSTISPDAFPVRDFPISKTRNAGVFVQDEIRFADGAFRLVPAVRVDRYELKPQSDAIWNGDNPGVKISDLSKTSVSPKLGAVWHFAQDWSLYGGYQRGFRAPPYSDVNLGFTNLQFGYTAIPNADLKPETSNGYELGLRYSGKAVYAQLSGYYNDYKDFIESNRQVSAPPQTPLIVFQSQNVDKARIRGVELRGGVDFGALYPSLAGWSTRFAAAYSKGEDKTDDRPLESIAPLTATVGVAYDRESWGVELAGRFARHKTDLPEANRFAAPGYGVLDLLAHWDFAPGAKFNVGVFNLGDKKYWDSGDVPGALTASSAILDRYTAPGRNVGASVAVSW</sequence>
<evidence type="ECO:0000256" key="9">
    <source>
        <dbReference type="ARBA" id="ARBA00023170"/>
    </source>
</evidence>
<evidence type="ECO:0000256" key="5">
    <source>
        <dbReference type="ARBA" id="ARBA00022692"/>
    </source>
</evidence>
<dbReference type="Pfam" id="PF00593">
    <property type="entry name" value="TonB_dep_Rec_b-barrel"/>
    <property type="match status" value="1"/>
</dbReference>
<dbReference type="EMBL" id="CP013140">
    <property type="protein sequence ID" value="ALN56420.1"/>
    <property type="molecule type" value="Genomic_DNA"/>
</dbReference>
<evidence type="ECO:0000256" key="8">
    <source>
        <dbReference type="ARBA" id="ARBA00023136"/>
    </source>
</evidence>
<keyword evidence="8 11" id="KW-0472">Membrane</keyword>
<dbReference type="Gene3D" id="2.40.170.20">
    <property type="entry name" value="TonB-dependent receptor, beta-barrel domain"/>
    <property type="match status" value="1"/>
</dbReference>
<comment type="similarity">
    <text evidence="2">Belongs to the TonB-dependent receptor family. Hemoglobin/haptoglobin binding protein subfamily.</text>
</comment>
<feature type="region of interest" description="Disordered" evidence="13">
    <location>
        <begin position="234"/>
        <end position="253"/>
    </location>
</feature>
<dbReference type="SUPFAM" id="SSF56935">
    <property type="entry name" value="Porins"/>
    <property type="match status" value="1"/>
</dbReference>
<reference evidence="17 18" key="1">
    <citation type="submission" date="2015-11" db="EMBL/GenBank/DDBJ databases">
        <title>Genome sequences of Lysobacter enzymogenes strain C3 and Lysobacter antibioticus ATCC 29479.</title>
        <authorList>
            <person name="Kobayashi D.Y."/>
        </authorList>
    </citation>
    <scope>NUCLEOTIDE SEQUENCE [LARGE SCALE GENOMIC DNA]</scope>
    <source>
        <strain evidence="17 18">C3</strain>
    </source>
</reference>
<keyword evidence="9 17" id="KW-0675">Receptor</keyword>
<evidence type="ECO:0000256" key="2">
    <source>
        <dbReference type="ARBA" id="ARBA00008143"/>
    </source>
</evidence>
<dbReference type="Gene3D" id="2.170.130.10">
    <property type="entry name" value="TonB-dependent receptor, plug domain"/>
    <property type="match status" value="1"/>
</dbReference>
<dbReference type="KEGG" id="lez:GLE_1062"/>
<dbReference type="InterPro" id="IPR039426">
    <property type="entry name" value="TonB-dep_rcpt-like"/>
</dbReference>
<dbReference type="Pfam" id="PF07715">
    <property type="entry name" value="Plug"/>
    <property type="match status" value="1"/>
</dbReference>
<evidence type="ECO:0000256" key="6">
    <source>
        <dbReference type="ARBA" id="ARBA00022729"/>
    </source>
</evidence>
<keyword evidence="5 11" id="KW-0812">Transmembrane</keyword>
<dbReference type="GO" id="GO:0015232">
    <property type="term" value="F:heme transmembrane transporter activity"/>
    <property type="evidence" value="ECO:0007669"/>
    <property type="project" value="InterPro"/>
</dbReference>
<dbReference type="PANTHER" id="PTHR30069:SF29">
    <property type="entry name" value="HEMOGLOBIN AND HEMOGLOBIN-HAPTOGLOBIN-BINDING PROTEIN 1-RELATED"/>
    <property type="match status" value="1"/>
</dbReference>
<evidence type="ECO:0000256" key="13">
    <source>
        <dbReference type="SAM" id="MobiDB-lite"/>
    </source>
</evidence>
<evidence type="ECO:0000256" key="10">
    <source>
        <dbReference type="ARBA" id="ARBA00023237"/>
    </source>
</evidence>
<dbReference type="PROSITE" id="PS52016">
    <property type="entry name" value="TONB_DEPENDENT_REC_3"/>
    <property type="match status" value="1"/>
</dbReference>
<dbReference type="STRING" id="69.GLE_1062"/>
<evidence type="ECO:0000313" key="17">
    <source>
        <dbReference type="EMBL" id="ALN56420.1"/>
    </source>
</evidence>
<evidence type="ECO:0000313" key="18">
    <source>
        <dbReference type="Proteomes" id="UP000061569"/>
    </source>
</evidence>
<dbReference type="Proteomes" id="UP000061569">
    <property type="component" value="Chromosome"/>
</dbReference>
<evidence type="ECO:0000256" key="11">
    <source>
        <dbReference type="PROSITE-ProRule" id="PRU01360"/>
    </source>
</evidence>
<dbReference type="NCBIfam" id="TIGR01785">
    <property type="entry name" value="TonB-hemin"/>
    <property type="match status" value="1"/>
</dbReference>
<evidence type="ECO:0000256" key="12">
    <source>
        <dbReference type="RuleBase" id="RU003357"/>
    </source>
</evidence>
<evidence type="ECO:0000256" key="14">
    <source>
        <dbReference type="SAM" id="SignalP"/>
    </source>
</evidence>
<dbReference type="InterPro" id="IPR000531">
    <property type="entry name" value="Beta-barrel_TonB"/>
</dbReference>
<protein>
    <submittedName>
        <fullName evidence="17">TonB-dependent outer membrane receptor</fullName>
    </submittedName>
</protein>
<feature type="signal peptide" evidence="14">
    <location>
        <begin position="1"/>
        <end position="38"/>
    </location>
</feature>